<dbReference type="AlphaFoldDB" id="A0A197JEB6"/>
<gene>
    <name evidence="3" type="ORF">K457DRAFT_36510</name>
</gene>
<reference evidence="3 4" key="1">
    <citation type="submission" date="2016-05" db="EMBL/GenBank/DDBJ databases">
        <title>Genome sequencing reveals origins of a unique bacterial endosymbiosis in the earliest lineages of terrestrial Fungi.</title>
        <authorList>
            <consortium name="DOE Joint Genome Institute"/>
            <person name="Uehling J."/>
            <person name="Gryganskyi A."/>
            <person name="Hameed K."/>
            <person name="Tschaplinski T."/>
            <person name="Misztal P."/>
            <person name="Wu S."/>
            <person name="Desiro A."/>
            <person name="Vande Pol N."/>
            <person name="Du Z.-Y."/>
            <person name="Zienkiewicz A."/>
            <person name="Zienkiewicz K."/>
            <person name="Morin E."/>
            <person name="Tisserant E."/>
            <person name="Splivallo R."/>
            <person name="Hainaut M."/>
            <person name="Henrissat B."/>
            <person name="Ohm R."/>
            <person name="Kuo A."/>
            <person name="Yan J."/>
            <person name="Lipzen A."/>
            <person name="Nolan M."/>
            <person name="Labutti K."/>
            <person name="Barry K."/>
            <person name="Goldstein A."/>
            <person name="Labbe J."/>
            <person name="Schadt C."/>
            <person name="Tuskan G."/>
            <person name="Grigoriev I."/>
            <person name="Martin F."/>
            <person name="Vilgalys R."/>
            <person name="Bonito G."/>
        </authorList>
    </citation>
    <scope>NUCLEOTIDE SEQUENCE [LARGE SCALE GENOMIC DNA]</scope>
    <source>
        <strain evidence="3 4">AG-77</strain>
    </source>
</reference>
<dbReference type="Proteomes" id="UP000078512">
    <property type="component" value="Unassembled WGS sequence"/>
</dbReference>
<dbReference type="PANTHER" id="PTHR39477">
    <property type="entry name" value="CHROMOSOME 8, WHOLE GENOME SHOTGUN SEQUENCE"/>
    <property type="match status" value="1"/>
</dbReference>
<dbReference type="Pfam" id="PF24845">
    <property type="entry name" value="DUF7721"/>
    <property type="match status" value="1"/>
</dbReference>
<dbReference type="OrthoDB" id="2290255at2759"/>
<protein>
    <recommendedName>
        <fullName evidence="2">DUF7721 domain-containing protein</fullName>
    </recommendedName>
</protein>
<accession>A0A197JEB6</accession>
<dbReference type="InterPro" id="IPR056138">
    <property type="entry name" value="DUF7721"/>
</dbReference>
<dbReference type="EMBL" id="KV442118">
    <property type="protein sequence ID" value="OAQ23470.1"/>
    <property type="molecule type" value="Genomic_DNA"/>
</dbReference>
<dbReference type="PANTHER" id="PTHR39477:SF1">
    <property type="entry name" value="BETA-FLANKING PROTEIN"/>
    <property type="match status" value="1"/>
</dbReference>
<evidence type="ECO:0000313" key="4">
    <source>
        <dbReference type="Proteomes" id="UP000078512"/>
    </source>
</evidence>
<name>A0A197JEB6_9FUNG</name>
<keyword evidence="4" id="KW-1185">Reference proteome</keyword>
<evidence type="ECO:0000259" key="2">
    <source>
        <dbReference type="Pfam" id="PF24845"/>
    </source>
</evidence>
<dbReference type="STRING" id="1314771.A0A197JEB6"/>
<feature type="domain" description="DUF7721" evidence="2">
    <location>
        <begin position="12"/>
        <end position="88"/>
    </location>
</feature>
<sequence length="216" mass="22087">MDFLKTMAQAKLEKYAGRAADNDEDKEVLQSSAKAVNESGVAPPQESDIHEASAVHDKVYNQGNTSDASDEELGKAAGVQAFKAYEQSESKDDDSDDDEERGSGGGGQGKLIQMAMAEAMKMFSGGGGQDKSTVVQSAIAMAMQLFAGKSGAGGGGVAQLMGMLTGGGKKSGDDDDEDSGKAGGMMGMLGQAASNPQVASMLQSNPQVAGLLGKFM</sequence>
<feature type="compositionally biased region" description="Acidic residues" evidence="1">
    <location>
        <begin position="91"/>
        <end position="100"/>
    </location>
</feature>
<organism evidence="3 4">
    <name type="scientific">Linnemannia elongata AG-77</name>
    <dbReference type="NCBI Taxonomy" id="1314771"/>
    <lineage>
        <taxon>Eukaryota</taxon>
        <taxon>Fungi</taxon>
        <taxon>Fungi incertae sedis</taxon>
        <taxon>Mucoromycota</taxon>
        <taxon>Mortierellomycotina</taxon>
        <taxon>Mortierellomycetes</taxon>
        <taxon>Mortierellales</taxon>
        <taxon>Mortierellaceae</taxon>
        <taxon>Linnemannia</taxon>
    </lineage>
</organism>
<evidence type="ECO:0000256" key="1">
    <source>
        <dbReference type="SAM" id="MobiDB-lite"/>
    </source>
</evidence>
<feature type="region of interest" description="Disordered" evidence="1">
    <location>
        <begin position="18"/>
        <end position="109"/>
    </location>
</feature>
<evidence type="ECO:0000313" key="3">
    <source>
        <dbReference type="EMBL" id="OAQ23470.1"/>
    </source>
</evidence>
<feature type="compositionally biased region" description="Basic and acidic residues" evidence="1">
    <location>
        <begin position="47"/>
        <end position="59"/>
    </location>
</feature>
<proteinExistence type="predicted"/>